<name>A0A0C3LM10_9AGAM</name>
<dbReference type="AlphaFoldDB" id="A0A0C3LM10"/>
<accession>A0A0C3LM10</accession>
<evidence type="ECO:0000313" key="1">
    <source>
        <dbReference type="EMBL" id="KIO22342.1"/>
    </source>
</evidence>
<proteinExistence type="predicted"/>
<dbReference type="EMBL" id="KN823112">
    <property type="protein sequence ID" value="KIO22342.1"/>
    <property type="molecule type" value="Genomic_DNA"/>
</dbReference>
<sequence length="79" mass="9353">MNADRGLHFNEDTRWVKLTAFIPPRLNGPIQCYGPYDRAMRTCQSGWCTFAVEFSRLVQGYESRPPYFPSFNRWDEFPL</sequence>
<organism evidence="1 2">
    <name type="scientific">Tulasnella calospora MUT 4182</name>
    <dbReference type="NCBI Taxonomy" id="1051891"/>
    <lineage>
        <taxon>Eukaryota</taxon>
        <taxon>Fungi</taxon>
        <taxon>Dikarya</taxon>
        <taxon>Basidiomycota</taxon>
        <taxon>Agaricomycotina</taxon>
        <taxon>Agaricomycetes</taxon>
        <taxon>Cantharellales</taxon>
        <taxon>Tulasnellaceae</taxon>
        <taxon>Tulasnella</taxon>
    </lineage>
</organism>
<reference evidence="1 2" key="1">
    <citation type="submission" date="2014-04" db="EMBL/GenBank/DDBJ databases">
        <authorList>
            <consortium name="DOE Joint Genome Institute"/>
            <person name="Kuo A."/>
            <person name="Girlanda M."/>
            <person name="Perotto S."/>
            <person name="Kohler A."/>
            <person name="Nagy L.G."/>
            <person name="Floudas D."/>
            <person name="Copeland A."/>
            <person name="Barry K.W."/>
            <person name="Cichocki N."/>
            <person name="Veneault-Fourrey C."/>
            <person name="LaButti K."/>
            <person name="Lindquist E.A."/>
            <person name="Lipzen A."/>
            <person name="Lundell T."/>
            <person name="Morin E."/>
            <person name="Murat C."/>
            <person name="Sun H."/>
            <person name="Tunlid A."/>
            <person name="Henrissat B."/>
            <person name="Grigoriev I.V."/>
            <person name="Hibbett D.S."/>
            <person name="Martin F."/>
            <person name="Nordberg H.P."/>
            <person name="Cantor M.N."/>
            <person name="Hua S.X."/>
        </authorList>
    </citation>
    <scope>NUCLEOTIDE SEQUENCE [LARGE SCALE GENOMIC DNA]</scope>
    <source>
        <strain evidence="1 2">MUT 4182</strain>
    </source>
</reference>
<protein>
    <submittedName>
        <fullName evidence="1">Uncharacterized protein</fullName>
    </submittedName>
</protein>
<keyword evidence="2" id="KW-1185">Reference proteome</keyword>
<dbReference type="HOGENOM" id="CLU_2607773_0_0_1"/>
<dbReference type="Proteomes" id="UP000054248">
    <property type="component" value="Unassembled WGS sequence"/>
</dbReference>
<evidence type="ECO:0000313" key="2">
    <source>
        <dbReference type="Proteomes" id="UP000054248"/>
    </source>
</evidence>
<gene>
    <name evidence="1" type="ORF">M407DRAFT_245203</name>
</gene>
<reference evidence="2" key="2">
    <citation type="submission" date="2015-01" db="EMBL/GenBank/DDBJ databases">
        <title>Evolutionary Origins and Diversification of the Mycorrhizal Mutualists.</title>
        <authorList>
            <consortium name="DOE Joint Genome Institute"/>
            <consortium name="Mycorrhizal Genomics Consortium"/>
            <person name="Kohler A."/>
            <person name="Kuo A."/>
            <person name="Nagy L.G."/>
            <person name="Floudas D."/>
            <person name="Copeland A."/>
            <person name="Barry K.W."/>
            <person name="Cichocki N."/>
            <person name="Veneault-Fourrey C."/>
            <person name="LaButti K."/>
            <person name="Lindquist E.A."/>
            <person name="Lipzen A."/>
            <person name="Lundell T."/>
            <person name="Morin E."/>
            <person name="Murat C."/>
            <person name="Riley R."/>
            <person name="Ohm R."/>
            <person name="Sun H."/>
            <person name="Tunlid A."/>
            <person name="Henrissat B."/>
            <person name="Grigoriev I.V."/>
            <person name="Hibbett D.S."/>
            <person name="Martin F."/>
        </authorList>
    </citation>
    <scope>NUCLEOTIDE SEQUENCE [LARGE SCALE GENOMIC DNA]</scope>
    <source>
        <strain evidence="2">MUT 4182</strain>
    </source>
</reference>